<feature type="active site" evidence="13">
    <location>
        <position position="264"/>
    </location>
</feature>
<evidence type="ECO:0000256" key="9">
    <source>
        <dbReference type="ARBA" id="ARBA00023295"/>
    </source>
</evidence>
<accession>A0ABR4PH81</accession>
<dbReference type="InterPro" id="IPR012334">
    <property type="entry name" value="Pectin_lyas_fold"/>
</dbReference>
<evidence type="ECO:0000256" key="8">
    <source>
        <dbReference type="ARBA" id="ARBA00023277"/>
    </source>
</evidence>
<keyword evidence="5" id="KW-0677">Repeat</keyword>
<dbReference type="SUPFAM" id="SSF51126">
    <property type="entry name" value="Pectin lyase-like"/>
    <property type="match status" value="1"/>
</dbReference>
<evidence type="ECO:0000256" key="14">
    <source>
        <dbReference type="RuleBase" id="RU361169"/>
    </source>
</evidence>
<keyword evidence="9 14" id="KW-0326">Glycosidase</keyword>
<evidence type="ECO:0000256" key="6">
    <source>
        <dbReference type="ARBA" id="ARBA00022801"/>
    </source>
</evidence>
<keyword evidence="17" id="KW-1185">Reference proteome</keyword>
<comment type="similarity">
    <text evidence="2 14">Belongs to the glycosyl hydrolase 28 family.</text>
</comment>
<feature type="chain" id="PRO_5045399298" evidence="15">
    <location>
        <begin position="25"/>
        <end position="421"/>
    </location>
</feature>
<keyword evidence="4 15" id="KW-0732">Signal</keyword>
<evidence type="ECO:0000256" key="7">
    <source>
        <dbReference type="ARBA" id="ARBA00023180"/>
    </source>
</evidence>
<evidence type="ECO:0000256" key="15">
    <source>
        <dbReference type="SAM" id="SignalP"/>
    </source>
</evidence>
<organism evidence="16 17">
    <name type="scientific">Phlyctema vagabunda</name>
    <dbReference type="NCBI Taxonomy" id="108571"/>
    <lineage>
        <taxon>Eukaryota</taxon>
        <taxon>Fungi</taxon>
        <taxon>Dikarya</taxon>
        <taxon>Ascomycota</taxon>
        <taxon>Pezizomycotina</taxon>
        <taxon>Leotiomycetes</taxon>
        <taxon>Helotiales</taxon>
        <taxon>Dermateaceae</taxon>
        <taxon>Phlyctema</taxon>
    </lineage>
</organism>
<dbReference type="Pfam" id="PF00295">
    <property type="entry name" value="Glyco_hydro_28"/>
    <property type="match status" value="1"/>
</dbReference>
<feature type="signal peptide" evidence="15">
    <location>
        <begin position="1"/>
        <end position="24"/>
    </location>
</feature>
<keyword evidence="7" id="KW-0325">Glycoprotein</keyword>
<evidence type="ECO:0000256" key="5">
    <source>
        <dbReference type="ARBA" id="ARBA00022737"/>
    </source>
</evidence>
<keyword evidence="6 14" id="KW-0378">Hydrolase</keyword>
<dbReference type="PANTHER" id="PTHR31736:SF9">
    <property type="entry name" value="ENDO-XYLOGALACTURONAN HYDROLASE A-RELATED"/>
    <property type="match status" value="1"/>
</dbReference>
<sequence length="421" mass="42619">MRPTNPIPALALSLLAVLVTATAAASPPAPPASPVKRARPDGVAKRATCTPASAGVSSIDDVPAISAAMASCGDGGTIEIVAGKTYMIRTPLDFSGCTGCTLNVEGTLKVSDDLAYWEGRRAVFYLAGVQGATIQSRTGAGLIDGNGQAAYDYFATNTSYRRPTLHYITSGSSGVTVQKLRVKNAPNVFFSVTGGSAGVAYRDLVLSATSKSSAAPKNTDGFNIGNATRTTLSNITVANQDDCIAFKPGADGVTVTGITCTGSHGLSVGSLGGGAGAVDVVRNVYVSAATMINSTKAVGIKLYPGGSAHGTASVSNVTWDGVTVVNCDYAAQIQSCYGEDAAYCTSSPSTAAVSGVYFKNFQGTTSAKYAPTVANLNCPPEGSCDVHFSSWSVKPPSGTPTFLCANVDSETGLTCTSGASG</sequence>
<evidence type="ECO:0000313" key="16">
    <source>
        <dbReference type="EMBL" id="KAL3422650.1"/>
    </source>
</evidence>
<keyword evidence="10" id="KW-0961">Cell wall biogenesis/degradation</keyword>
<comment type="subcellular location">
    <subcellularLocation>
        <location evidence="1">Secreted</location>
    </subcellularLocation>
</comment>
<dbReference type="PROSITE" id="PS00502">
    <property type="entry name" value="POLYGALACTURONASE"/>
    <property type="match status" value="1"/>
</dbReference>
<evidence type="ECO:0000256" key="2">
    <source>
        <dbReference type="ARBA" id="ARBA00008834"/>
    </source>
</evidence>
<evidence type="ECO:0000256" key="1">
    <source>
        <dbReference type="ARBA" id="ARBA00004613"/>
    </source>
</evidence>
<keyword evidence="11" id="KW-0624">Polysaccharide degradation</keyword>
<evidence type="ECO:0000313" key="17">
    <source>
        <dbReference type="Proteomes" id="UP001629113"/>
    </source>
</evidence>
<evidence type="ECO:0000256" key="4">
    <source>
        <dbReference type="ARBA" id="ARBA00022729"/>
    </source>
</evidence>
<dbReference type="InterPro" id="IPR011050">
    <property type="entry name" value="Pectin_lyase_fold/virulence"/>
</dbReference>
<protein>
    <submittedName>
        <fullName evidence="16">Extracellular exo-polygalacturonase</fullName>
    </submittedName>
</protein>
<proteinExistence type="inferred from homology"/>
<comment type="function">
    <text evidence="12">Pectinolytic enzyme involved in the degradation of xylogalacturonan (xga), a galacturonan backbone heavily substituted with xylose, and which is one important component of the hairy regions of pectin. Activity requires a galacturonic acid backbone substituted with xylose.</text>
</comment>
<name>A0ABR4PH81_9HELO</name>
<evidence type="ECO:0000256" key="11">
    <source>
        <dbReference type="ARBA" id="ARBA00023326"/>
    </source>
</evidence>
<gene>
    <name evidence="16" type="ORF">PVAG01_06806</name>
</gene>
<keyword evidence="8" id="KW-0119">Carbohydrate metabolism</keyword>
<dbReference type="InterPro" id="IPR000743">
    <property type="entry name" value="Glyco_hydro_28"/>
</dbReference>
<evidence type="ECO:0000256" key="12">
    <source>
        <dbReference type="ARBA" id="ARBA00037278"/>
    </source>
</evidence>
<reference evidence="16 17" key="1">
    <citation type="submission" date="2024-06" db="EMBL/GenBank/DDBJ databases">
        <title>Complete genome of Phlyctema vagabunda strain 19-DSS-EL-015.</title>
        <authorList>
            <person name="Fiorenzani C."/>
        </authorList>
    </citation>
    <scope>NUCLEOTIDE SEQUENCE [LARGE SCALE GENOMIC DNA]</scope>
    <source>
        <strain evidence="16 17">19-DSS-EL-015</strain>
    </source>
</reference>
<dbReference type="PANTHER" id="PTHR31736">
    <property type="match status" value="1"/>
</dbReference>
<evidence type="ECO:0000256" key="13">
    <source>
        <dbReference type="PROSITE-ProRule" id="PRU10052"/>
    </source>
</evidence>
<dbReference type="Gene3D" id="2.160.20.10">
    <property type="entry name" value="Single-stranded right-handed beta-helix, Pectin lyase-like"/>
    <property type="match status" value="1"/>
</dbReference>
<keyword evidence="3" id="KW-0964">Secreted</keyword>
<comment type="caution">
    <text evidence="16">The sequence shown here is derived from an EMBL/GenBank/DDBJ whole genome shotgun (WGS) entry which is preliminary data.</text>
</comment>
<dbReference type="Proteomes" id="UP001629113">
    <property type="component" value="Unassembled WGS sequence"/>
</dbReference>
<evidence type="ECO:0000256" key="10">
    <source>
        <dbReference type="ARBA" id="ARBA00023316"/>
    </source>
</evidence>
<evidence type="ECO:0000256" key="3">
    <source>
        <dbReference type="ARBA" id="ARBA00022525"/>
    </source>
</evidence>
<dbReference type="EMBL" id="JBFCZG010000005">
    <property type="protein sequence ID" value="KAL3422650.1"/>
    <property type="molecule type" value="Genomic_DNA"/>
</dbReference>